<keyword evidence="3" id="KW-1185">Reference proteome</keyword>
<organism evidence="2 3">
    <name type="scientific">Dyadobacter beijingensis</name>
    <dbReference type="NCBI Taxonomy" id="365489"/>
    <lineage>
        <taxon>Bacteria</taxon>
        <taxon>Pseudomonadati</taxon>
        <taxon>Bacteroidota</taxon>
        <taxon>Cytophagia</taxon>
        <taxon>Cytophagales</taxon>
        <taxon>Spirosomataceae</taxon>
        <taxon>Dyadobacter</taxon>
    </lineage>
</organism>
<comment type="caution">
    <text evidence="2">The sequence shown here is derived from an EMBL/GenBank/DDBJ whole genome shotgun (WGS) entry which is preliminary data.</text>
</comment>
<reference evidence="3" key="1">
    <citation type="journal article" date="2019" name="Int. J. Syst. Evol. Microbiol.">
        <title>The Global Catalogue of Microorganisms (GCM) 10K type strain sequencing project: providing services to taxonomists for standard genome sequencing and annotation.</title>
        <authorList>
            <consortium name="The Broad Institute Genomics Platform"/>
            <consortium name="The Broad Institute Genome Sequencing Center for Infectious Disease"/>
            <person name="Wu L."/>
            <person name="Ma J."/>
        </authorList>
    </citation>
    <scope>NUCLEOTIDE SEQUENCE [LARGE SCALE GENOMIC DNA]</scope>
    <source>
        <strain evidence="3">CGMCC 1.6375</strain>
    </source>
</reference>
<sequence>MPAADLGEDVVGTIRSLKSTDGADLNVWGSSTLTSALLGEGLVDEVVLMTYPVLLGRGRRDRLPAFI</sequence>
<dbReference type="Pfam" id="PF01872">
    <property type="entry name" value="RibD_C"/>
    <property type="match status" value="1"/>
</dbReference>
<dbReference type="Gene3D" id="3.40.430.10">
    <property type="entry name" value="Dihydrofolate Reductase, subunit A"/>
    <property type="match status" value="1"/>
</dbReference>
<dbReference type="Proteomes" id="UP000632339">
    <property type="component" value="Unassembled WGS sequence"/>
</dbReference>
<evidence type="ECO:0000313" key="2">
    <source>
        <dbReference type="EMBL" id="GGN12834.1"/>
    </source>
</evidence>
<proteinExistence type="predicted"/>
<dbReference type="RefSeq" id="WP_019945310.1">
    <property type="nucleotide sequence ID" value="NZ_BMLI01000004.1"/>
</dbReference>
<dbReference type="InterPro" id="IPR002734">
    <property type="entry name" value="RibDG_C"/>
</dbReference>
<name>A0ABQ2IK17_9BACT</name>
<dbReference type="EMBL" id="BMLI01000004">
    <property type="protein sequence ID" value="GGN12834.1"/>
    <property type="molecule type" value="Genomic_DNA"/>
</dbReference>
<feature type="domain" description="Bacterial bifunctional deaminase-reductase C-terminal" evidence="1">
    <location>
        <begin position="12"/>
        <end position="59"/>
    </location>
</feature>
<gene>
    <name evidence="2" type="ORF">GCM10010967_56050</name>
</gene>
<dbReference type="InterPro" id="IPR024072">
    <property type="entry name" value="DHFR-like_dom_sf"/>
</dbReference>
<dbReference type="SUPFAM" id="SSF53597">
    <property type="entry name" value="Dihydrofolate reductase-like"/>
    <property type="match status" value="1"/>
</dbReference>
<evidence type="ECO:0000259" key="1">
    <source>
        <dbReference type="Pfam" id="PF01872"/>
    </source>
</evidence>
<evidence type="ECO:0000313" key="3">
    <source>
        <dbReference type="Proteomes" id="UP000632339"/>
    </source>
</evidence>
<accession>A0ABQ2IK17</accession>
<protein>
    <recommendedName>
        <fullName evidence="1">Bacterial bifunctional deaminase-reductase C-terminal domain-containing protein</fullName>
    </recommendedName>
</protein>